<keyword evidence="2" id="KW-1185">Reference proteome</keyword>
<evidence type="ECO:0000313" key="1">
    <source>
        <dbReference type="EMBL" id="MDR6941223.1"/>
    </source>
</evidence>
<name>A0ABU1T741_9SPHI</name>
<comment type="caution">
    <text evidence="1">The sequence shown here is derived from an EMBL/GenBank/DDBJ whole genome shotgun (WGS) entry which is preliminary data.</text>
</comment>
<reference evidence="1 2" key="1">
    <citation type="submission" date="2023-07" db="EMBL/GenBank/DDBJ databases">
        <title>Sorghum-associated microbial communities from plants grown in Nebraska, USA.</title>
        <authorList>
            <person name="Schachtman D."/>
        </authorList>
    </citation>
    <scope>NUCLEOTIDE SEQUENCE [LARGE SCALE GENOMIC DNA]</scope>
    <source>
        <strain evidence="1 2">3262</strain>
    </source>
</reference>
<dbReference type="Proteomes" id="UP001247620">
    <property type="component" value="Unassembled WGS sequence"/>
</dbReference>
<sequence>MPTGHNQIWNTIWPYNFTYKITLMLKNQLNRLLLTINAAVNQ</sequence>
<dbReference type="EMBL" id="JAVDUU010000001">
    <property type="protein sequence ID" value="MDR6941223.1"/>
    <property type="molecule type" value="Genomic_DNA"/>
</dbReference>
<protein>
    <submittedName>
        <fullName evidence="1">Uncharacterized protein</fullName>
    </submittedName>
</protein>
<evidence type="ECO:0000313" key="2">
    <source>
        <dbReference type="Proteomes" id="UP001247620"/>
    </source>
</evidence>
<gene>
    <name evidence="1" type="ORF">J2W55_001051</name>
</gene>
<proteinExistence type="predicted"/>
<accession>A0ABU1T741</accession>
<organism evidence="1 2">
    <name type="scientific">Mucilaginibacter pocheonensis</name>
    <dbReference type="NCBI Taxonomy" id="398050"/>
    <lineage>
        <taxon>Bacteria</taxon>
        <taxon>Pseudomonadati</taxon>
        <taxon>Bacteroidota</taxon>
        <taxon>Sphingobacteriia</taxon>
        <taxon>Sphingobacteriales</taxon>
        <taxon>Sphingobacteriaceae</taxon>
        <taxon>Mucilaginibacter</taxon>
    </lineage>
</organism>